<keyword evidence="3" id="KW-1185">Reference proteome</keyword>
<accession>A0ABP3IHF2</accession>
<feature type="compositionally biased region" description="Basic and acidic residues" evidence="1">
    <location>
        <begin position="1"/>
        <end position="11"/>
    </location>
</feature>
<feature type="compositionally biased region" description="Acidic residues" evidence="1">
    <location>
        <begin position="67"/>
        <end position="83"/>
    </location>
</feature>
<name>A0ABP3IHF2_9ACTN</name>
<evidence type="ECO:0000313" key="2">
    <source>
        <dbReference type="EMBL" id="GAA0402927.1"/>
    </source>
</evidence>
<reference evidence="3" key="1">
    <citation type="journal article" date="2019" name="Int. J. Syst. Evol. Microbiol.">
        <title>The Global Catalogue of Microorganisms (GCM) 10K type strain sequencing project: providing services to taxonomists for standard genome sequencing and annotation.</title>
        <authorList>
            <consortium name="The Broad Institute Genomics Platform"/>
            <consortium name="The Broad Institute Genome Sequencing Center for Infectious Disease"/>
            <person name="Wu L."/>
            <person name="Ma J."/>
        </authorList>
    </citation>
    <scope>NUCLEOTIDE SEQUENCE [LARGE SCALE GENOMIC DNA]</scope>
    <source>
        <strain evidence="3">JCM 4788</strain>
    </source>
</reference>
<comment type="caution">
    <text evidence="2">The sequence shown here is derived from an EMBL/GenBank/DDBJ whole genome shotgun (WGS) entry which is preliminary data.</text>
</comment>
<feature type="region of interest" description="Disordered" evidence="1">
    <location>
        <begin position="1"/>
        <end position="120"/>
    </location>
</feature>
<dbReference type="Proteomes" id="UP001500879">
    <property type="component" value="Unassembled WGS sequence"/>
</dbReference>
<proteinExistence type="predicted"/>
<evidence type="ECO:0000313" key="3">
    <source>
        <dbReference type="Proteomes" id="UP001500879"/>
    </source>
</evidence>
<evidence type="ECO:0000256" key="1">
    <source>
        <dbReference type="SAM" id="MobiDB-lite"/>
    </source>
</evidence>
<organism evidence="2 3">
    <name type="scientific">Streptomyces luteireticuli</name>
    <dbReference type="NCBI Taxonomy" id="173858"/>
    <lineage>
        <taxon>Bacteria</taxon>
        <taxon>Bacillati</taxon>
        <taxon>Actinomycetota</taxon>
        <taxon>Actinomycetes</taxon>
        <taxon>Kitasatosporales</taxon>
        <taxon>Streptomycetaceae</taxon>
        <taxon>Streptomyces</taxon>
    </lineage>
</organism>
<gene>
    <name evidence="2" type="ORF">GCM10010357_24930</name>
</gene>
<sequence length="120" mass="12636">MCPIHEHDQRRPQQASSAEHGITTPATTATQPVAAPRRRPTRTGAKCGTAHAGGGTQEGREPREDGPDAWEDAEGEGEEDRGEEEGKGDTATTARRGGVPEGSEEPGRTLPTIPSFPGSR</sequence>
<dbReference type="EMBL" id="BAAABX010000025">
    <property type="protein sequence ID" value="GAA0402927.1"/>
    <property type="molecule type" value="Genomic_DNA"/>
</dbReference>
<feature type="compositionally biased region" description="Low complexity" evidence="1">
    <location>
        <begin position="23"/>
        <end position="35"/>
    </location>
</feature>
<protein>
    <submittedName>
        <fullName evidence="2">Uncharacterized protein</fullName>
    </submittedName>
</protein>